<evidence type="ECO:0000313" key="2">
    <source>
        <dbReference type="Proteomes" id="UP000219331"/>
    </source>
</evidence>
<organism evidence="1 2">
    <name type="scientific">Stappia indica</name>
    <dbReference type="NCBI Taxonomy" id="538381"/>
    <lineage>
        <taxon>Bacteria</taxon>
        <taxon>Pseudomonadati</taxon>
        <taxon>Pseudomonadota</taxon>
        <taxon>Alphaproteobacteria</taxon>
        <taxon>Hyphomicrobiales</taxon>
        <taxon>Stappiaceae</taxon>
        <taxon>Stappia</taxon>
    </lineage>
</organism>
<name>A0A285T554_9HYPH</name>
<protein>
    <recommendedName>
        <fullName evidence="3">Glycosyl transferase family 2</fullName>
    </recommendedName>
</protein>
<keyword evidence="2" id="KW-1185">Reference proteome</keyword>
<evidence type="ECO:0008006" key="3">
    <source>
        <dbReference type="Google" id="ProtNLM"/>
    </source>
</evidence>
<dbReference type="AlphaFoldDB" id="A0A285T554"/>
<gene>
    <name evidence="1" type="ORF">SAMN05421512_108191</name>
</gene>
<proteinExistence type="predicted"/>
<evidence type="ECO:0000313" key="1">
    <source>
        <dbReference type="EMBL" id="SOC15914.1"/>
    </source>
</evidence>
<accession>A0A285T554</accession>
<dbReference type="InterPro" id="IPR029044">
    <property type="entry name" value="Nucleotide-diphossugar_trans"/>
</dbReference>
<dbReference type="STRING" id="538381.GCA_001696535_03037"/>
<dbReference type="SUPFAM" id="SSF53448">
    <property type="entry name" value="Nucleotide-diphospho-sugar transferases"/>
    <property type="match status" value="1"/>
</dbReference>
<dbReference type="OrthoDB" id="5465469at2"/>
<reference evidence="1 2" key="1">
    <citation type="submission" date="2017-08" db="EMBL/GenBank/DDBJ databases">
        <authorList>
            <person name="de Groot N.N."/>
        </authorList>
    </citation>
    <scope>NUCLEOTIDE SEQUENCE [LARGE SCALE GENOMIC DNA]</scope>
    <source>
        <strain evidence="1 2">USBA 352</strain>
    </source>
</reference>
<dbReference type="EMBL" id="OBML01000008">
    <property type="protein sequence ID" value="SOC15914.1"/>
    <property type="molecule type" value="Genomic_DNA"/>
</dbReference>
<dbReference type="Proteomes" id="UP000219331">
    <property type="component" value="Unassembled WGS sequence"/>
</dbReference>
<dbReference type="RefSeq" id="WP_097175580.1">
    <property type="nucleotide sequence ID" value="NZ_OBML01000008.1"/>
</dbReference>
<sequence>MSFVTGLVLAAIGGGAATAIAVHDFFEGETLIADLFRARRLARRDIAELDRKAQAAKARGPVVTLTTIPSRIEHIGMTLKSLLDQSLPPAEIRLNVPHHSRRENCGYEIPEWLSALATVTIVRCEDFGPATKLFPSLTALDADATIVVVDDDRIYPPDFLNVLASEAEVDRDAAIGLSGWVVPADLTDRPTTIRSNLYMQPPAPIRARRLRKRYEIDILQGFSGYLVRPRFFPDMDGMLTHRGAPPAAFYVDDVWISGHCTARKYVVPAARAGFQMITRQSFYRANSLGKVNSGEGTPESRNNTIVIRHMADRWTVGGHRLAAGGDTPR</sequence>